<dbReference type="InterPro" id="IPR013096">
    <property type="entry name" value="Cupin_2"/>
</dbReference>
<name>A0A916TIG5_9ACTN</name>
<dbReference type="InterPro" id="IPR050807">
    <property type="entry name" value="TransReg_Diox_bact_type"/>
</dbReference>
<dbReference type="PANTHER" id="PTHR46797:SF1">
    <property type="entry name" value="METHYLPHOSPHONATE SYNTHASE"/>
    <property type="match status" value="1"/>
</dbReference>
<reference evidence="3" key="1">
    <citation type="journal article" date="2014" name="Int. J. Syst. Evol. Microbiol.">
        <title>Complete genome sequence of Corynebacterium casei LMG S-19264T (=DSM 44701T), isolated from a smear-ripened cheese.</title>
        <authorList>
            <consortium name="US DOE Joint Genome Institute (JGI-PGF)"/>
            <person name="Walter F."/>
            <person name="Albersmeier A."/>
            <person name="Kalinowski J."/>
            <person name="Ruckert C."/>
        </authorList>
    </citation>
    <scope>NUCLEOTIDE SEQUENCE</scope>
    <source>
        <strain evidence="3">CGMCC 1.12827</strain>
    </source>
</reference>
<dbReference type="RefSeq" id="WP_188588491.1">
    <property type="nucleotide sequence ID" value="NZ_BMGC01000044.1"/>
</dbReference>
<organism evidence="3 4">
    <name type="scientific">Gordonia jinhuaensis</name>
    <dbReference type="NCBI Taxonomy" id="1517702"/>
    <lineage>
        <taxon>Bacteria</taxon>
        <taxon>Bacillati</taxon>
        <taxon>Actinomycetota</taxon>
        <taxon>Actinomycetes</taxon>
        <taxon>Mycobacteriales</taxon>
        <taxon>Gordoniaceae</taxon>
        <taxon>Gordonia</taxon>
    </lineage>
</organism>
<dbReference type="Pfam" id="PF01381">
    <property type="entry name" value="HTH_3"/>
    <property type="match status" value="1"/>
</dbReference>
<dbReference type="Pfam" id="PF07883">
    <property type="entry name" value="Cupin_2"/>
    <property type="match status" value="1"/>
</dbReference>
<comment type="caution">
    <text evidence="3">The sequence shown here is derived from an EMBL/GenBank/DDBJ whole genome shotgun (WGS) entry which is preliminary data.</text>
</comment>
<dbReference type="InterPro" id="IPR011051">
    <property type="entry name" value="RmlC_Cupin_sf"/>
</dbReference>
<dbReference type="CDD" id="cd02209">
    <property type="entry name" value="cupin_XRE_C"/>
    <property type="match status" value="1"/>
</dbReference>
<keyword evidence="4" id="KW-1185">Reference proteome</keyword>
<dbReference type="GO" id="GO:0003700">
    <property type="term" value="F:DNA-binding transcription factor activity"/>
    <property type="evidence" value="ECO:0007669"/>
    <property type="project" value="TreeGrafter"/>
</dbReference>
<dbReference type="SUPFAM" id="SSF47413">
    <property type="entry name" value="lambda repressor-like DNA-binding domains"/>
    <property type="match status" value="1"/>
</dbReference>
<dbReference type="GO" id="GO:0003677">
    <property type="term" value="F:DNA binding"/>
    <property type="evidence" value="ECO:0007669"/>
    <property type="project" value="UniProtKB-KW"/>
</dbReference>
<dbReference type="SMART" id="SM00530">
    <property type="entry name" value="HTH_XRE"/>
    <property type="match status" value="1"/>
</dbReference>
<dbReference type="EMBL" id="BMGC01000044">
    <property type="protein sequence ID" value="GGB45557.1"/>
    <property type="molecule type" value="Genomic_DNA"/>
</dbReference>
<sequence length="191" mass="21051">MDAQLTEVGTRLRAARQAREWTLEDLATRAGMSVSTLSRLESGKRQASLELLLPLTRELGITLDDLIVAHTTDPRIRPRIVRCDDTREVTALTPPGAPVETLRMRLHPGHGLPSPRRHDGYEWFYVLDGAVRLRLGHREVVVSAGEAAEFDTHTPHALTAEGDTPADILSIFSADGARMHTVRAQEDPPNG</sequence>
<dbReference type="SUPFAM" id="SSF51182">
    <property type="entry name" value="RmlC-like cupins"/>
    <property type="match status" value="1"/>
</dbReference>
<dbReference type="AlphaFoldDB" id="A0A916TIG5"/>
<dbReference type="InterPro" id="IPR001387">
    <property type="entry name" value="Cro/C1-type_HTH"/>
</dbReference>
<dbReference type="Proteomes" id="UP000621454">
    <property type="component" value="Unassembled WGS sequence"/>
</dbReference>
<protein>
    <recommendedName>
        <fullName evidence="2">HTH cro/C1-type domain-containing protein</fullName>
    </recommendedName>
</protein>
<dbReference type="PROSITE" id="PS50943">
    <property type="entry name" value="HTH_CROC1"/>
    <property type="match status" value="1"/>
</dbReference>
<gene>
    <name evidence="3" type="ORF">GCM10011489_36240</name>
</gene>
<dbReference type="Gene3D" id="2.60.120.10">
    <property type="entry name" value="Jelly Rolls"/>
    <property type="match status" value="1"/>
</dbReference>
<feature type="domain" description="HTH cro/C1-type" evidence="2">
    <location>
        <begin position="12"/>
        <end position="66"/>
    </location>
</feature>
<dbReference type="PANTHER" id="PTHR46797">
    <property type="entry name" value="HTH-TYPE TRANSCRIPTIONAL REGULATOR"/>
    <property type="match status" value="1"/>
</dbReference>
<accession>A0A916TIG5</accession>
<reference evidence="3" key="2">
    <citation type="submission" date="2020-09" db="EMBL/GenBank/DDBJ databases">
        <authorList>
            <person name="Sun Q."/>
            <person name="Zhou Y."/>
        </authorList>
    </citation>
    <scope>NUCLEOTIDE SEQUENCE</scope>
    <source>
        <strain evidence="3">CGMCC 1.12827</strain>
    </source>
</reference>
<evidence type="ECO:0000259" key="2">
    <source>
        <dbReference type="PROSITE" id="PS50943"/>
    </source>
</evidence>
<evidence type="ECO:0000256" key="1">
    <source>
        <dbReference type="ARBA" id="ARBA00023125"/>
    </source>
</evidence>
<proteinExistence type="predicted"/>
<dbReference type="InterPro" id="IPR014710">
    <property type="entry name" value="RmlC-like_jellyroll"/>
</dbReference>
<keyword evidence="1" id="KW-0238">DNA-binding</keyword>
<dbReference type="InterPro" id="IPR010982">
    <property type="entry name" value="Lambda_DNA-bd_dom_sf"/>
</dbReference>
<evidence type="ECO:0000313" key="3">
    <source>
        <dbReference type="EMBL" id="GGB45557.1"/>
    </source>
</evidence>
<dbReference type="GO" id="GO:0005829">
    <property type="term" value="C:cytosol"/>
    <property type="evidence" value="ECO:0007669"/>
    <property type="project" value="TreeGrafter"/>
</dbReference>
<evidence type="ECO:0000313" key="4">
    <source>
        <dbReference type="Proteomes" id="UP000621454"/>
    </source>
</evidence>
<dbReference type="CDD" id="cd00093">
    <property type="entry name" value="HTH_XRE"/>
    <property type="match status" value="1"/>
</dbReference>
<dbReference type="Gene3D" id="1.10.260.40">
    <property type="entry name" value="lambda repressor-like DNA-binding domains"/>
    <property type="match status" value="1"/>
</dbReference>